<dbReference type="AlphaFoldDB" id="A0AAE0ZU93"/>
<name>A0AAE0ZU93_9GAST</name>
<dbReference type="Proteomes" id="UP001283361">
    <property type="component" value="Unassembled WGS sequence"/>
</dbReference>
<keyword evidence="2" id="KW-1185">Reference proteome</keyword>
<evidence type="ECO:0000313" key="1">
    <source>
        <dbReference type="EMBL" id="KAK3775428.1"/>
    </source>
</evidence>
<gene>
    <name evidence="1" type="ORF">RRG08_065310</name>
</gene>
<organism evidence="1 2">
    <name type="scientific">Elysia crispata</name>
    <name type="common">lettuce slug</name>
    <dbReference type="NCBI Taxonomy" id="231223"/>
    <lineage>
        <taxon>Eukaryota</taxon>
        <taxon>Metazoa</taxon>
        <taxon>Spiralia</taxon>
        <taxon>Lophotrochozoa</taxon>
        <taxon>Mollusca</taxon>
        <taxon>Gastropoda</taxon>
        <taxon>Heterobranchia</taxon>
        <taxon>Euthyneura</taxon>
        <taxon>Panpulmonata</taxon>
        <taxon>Sacoglossa</taxon>
        <taxon>Placobranchoidea</taxon>
        <taxon>Plakobranchidae</taxon>
        <taxon>Elysia</taxon>
    </lineage>
</organism>
<dbReference type="EMBL" id="JAWDGP010003322">
    <property type="protein sequence ID" value="KAK3775428.1"/>
    <property type="molecule type" value="Genomic_DNA"/>
</dbReference>
<evidence type="ECO:0000313" key="2">
    <source>
        <dbReference type="Proteomes" id="UP001283361"/>
    </source>
</evidence>
<sequence>MQQAVSTCRLRAYVSARQTQSVNNNSDDSSKKNRQLSLSDGRYWLPDVERALITDSDIVSECKFSVGLGRLH</sequence>
<reference evidence="1" key="1">
    <citation type="journal article" date="2023" name="G3 (Bethesda)">
        <title>A reference genome for the long-term kleptoplast-retaining sea slug Elysia crispata morphotype clarki.</title>
        <authorList>
            <person name="Eastman K.E."/>
            <person name="Pendleton A.L."/>
            <person name="Shaikh M.A."/>
            <person name="Suttiyut T."/>
            <person name="Ogas R."/>
            <person name="Tomko P."/>
            <person name="Gavelis G."/>
            <person name="Widhalm J.R."/>
            <person name="Wisecaver J.H."/>
        </authorList>
    </citation>
    <scope>NUCLEOTIDE SEQUENCE</scope>
    <source>
        <strain evidence="1">ECLA1</strain>
    </source>
</reference>
<protein>
    <submittedName>
        <fullName evidence="1">Uncharacterized protein</fullName>
    </submittedName>
</protein>
<accession>A0AAE0ZU93</accession>
<proteinExistence type="predicted"/>
<comment type="caution">
    <text evidence="1">The sequence shown here is derived from an EMBL/GenBank/DDBJ whole genome shotgun (WGS) entry which is preliminary data.</text>
</comment>